<dbReference type="InterPro" id="IPR054058">
    <property type="entry name" value="HTH_67"/>
</dbReference>
<evidence type="ECO:0008006" key="3">
    <source>
        <dbReference type="Google" id="ProtNLM"/>
    </source>
</evidence>
<sequence>MWTLFEPVHAVTYFAPQARARYEAVGLRGYWRGYFAGRAAAFGPVGPGPVHATFFGFHPAMVRRALPDVWTRATPADTLAARLDGARAALDDVLGSVPAADVAEAAELLRSAAGQADLAGRALAAAHADLPWPADPVGVLWQAATVLREHRGDGHVATLVNAGLDGVEALVWRSALDSDREVLQPNRGWSDEEWDAAATRLVERGWLEVDGRPTTAARTARDDIERRTDELAVAPWRGLGGTATERLASLLHPIAMAARTHLPAMNPIGLPAPHRSA</sequence>
<organism evidence="1 2">
    <name type="scientific">Polymorphospora lycopeni</name>
    <dbReference type="NCBI Taxonomy" id="3140240"/>
    <lineage>
        <taxon>Bacteria</taxon>
        <taxon>Bacillati</taxon>
        <taxon>Actinomycetota</taxon>
        <taxon>Actinomycetes</taxon>
        <taxon>Micromonosporales</taxon>
        <taxon>Micromonosporaceae</taxon>
        <taxon>Polymorphospora</taxon>
    </lineage>
</organism>
<keyword evidence="2" id="KW-1185">Reference proteome</keyword>
<comment type="caution">
    <text evidence="1">The sequence shown here is derived from an EMBL/GenBank/DDBJ whole genome shotgun (WGS) entry which is preliminary data.</text>
</comment>
<accession>A0ABV5CRW6</accession>
<reference evidence="1 2" key="1">
    <citation type="submission" date="2024-04" db="EMBL/GenBank/DDBJ databases">
        <title>Polymorphospora sp. isolated from Baiyangdian Lake in Xiong'an New Area.</title>
        <authorList>
            <person name="Zhang X."/>
            <person name="Liu J."/>
        </authorList>
    </citation>
    <scope>NUCLEOTIDE SEQUENCE [LARGE SCALE GENOMIC DNA]</scope>
    <source>
        <strain evidence="1 2">2-325</strain>
    </source>
</reference>
<name>A0ABV5CRW6_9ACTN</name>
<gene>
    <name evidence="1" type="ORF">AAFH96_16770</name>
</gene>
<dbReference type="NCBIfam" id="NF047719">
    <property type="entry name" value="SCO6745_fam_HTH"/>
    <property type="match status" value="1"/>
</dbReference>
<dbReference type="RefSeq" id="WP_364214251.1">
    <property type="nucleotide sequence ID" value="NZ_JBCGDC010000043.1"/>
</dbReference>
<dbReference type="Proteomes" id="UP001582793">
    <property type="component" value="Unassembled WGS sequence"/>
</dbReference>
<dbReference type="EMBL" id="JBCGDC010000043">
    <property type="protein sequence ID" value="MFB6394747.1"/>
    <property type="molecule type" value="Genomic_DNA"/>
</dbReference>
<evidence type="ECO:0000313" key="1">
    <source>
        <dbReference type="EMBL" id="MFB6394747.1"/>
    </source>
</evidence>
<proteinExistence type="predicted"/>
<evidence type="ECO:0000313" key="2">
    <source>
        <dbReference type="Proteomes" id="UP001582793"/>
    </source>
</evidence>
<protein>
    <recommendedName>
        <fullName evidence="3">SalK</fullName>
    </recommendedName>
</protein>
<dbReference type="Pfam" id="PF21863">
    <property type="entry name" value="HTH_67"/>
    <property type="match status" value="1"/>
</dbReference>